<evidence type="ECO:0000256" key="7">
    <source>
        <dbReference type="ARBA" id="ARBA00022982"/>
    </source>
</evidence>
<dbReference type="Pfam" id="PF00498">
    <property type="entry name" value="FHA"/>
    <property type="match status" value="1"/>
</dbReference>
<dbReference type="Pfam" id="PF14537">
    <property type="entry name" value="Cytochrom_c3_2"/>
    <property type="match status" value="1"/>
</dbReference>
<dbReference type="PANTHER" id="PTHR35038">
    <property type="entry name" value="DISSIMILATORY SULFITE REDUCTASE SIRA"/>
    <property type="match status" value="1"/>
</dbReference>
<evidence type="ECO:0000256" key="6">
    <source>
        <dbReference type="ARBA" id="ARBA00022729"/>
    </source>
</evidence>
<dbReference type="Gene3D" id="3.90.10.10">
    <property type="entry name" value="Cytochrome C3"/>
    <property type="match status" value="2"/>
</dbReference>
<feature type="domain" description="FHA" evidence="11">
    <location>
        <begin position="29"/>
        <end position="90"/>
    </location>
</feature>
<proteinExistence type="predicted"/>
<evidence type="ECO:0000259" key="11">
    <source>
        <dbReference type="Pfam" id="PF00498"/>
    </source>
</evidence>
<evidence type="ECO:0000256" key="10">
    <source>
        <dbReference type="SAM" id="Phobius"/>
    </source>
</evidence>
<dbReference type="GO" id="GO:0030313">
    <property type="term" value="C:cell envelope"/>
    <property type="evidence" value="ECO:0007669"/>
    <property type="project" value="UniProtKB-SubCell"/>
</dbReference>
<dbReference type="AlphaFoldDB" id="A0A9X4BJP3"/>
<dbReference type="Proteomes" id="UP001139971">
    <property type="component" value="Unassembled WGS sequence"/>
</dbReference>
<dbReference type="InterPro" id="IPR000253">
    <property type="entry name" value="FHA_dom"/>
</dbReference>
<evidence type="ECO:0000259" key="12">
    <source>
        <dbReference type="Pfam" id="PF14537"/>
    </source>
</evidence>
<dbReference type="CDD" id="cd08168">
    <property type="entry name" value="Cytochrom_C3"/>
    <property type="match status" value="2"/>
</dbReference>
<keyword evidence="7" id="KW-0249">Electron transport</keyword>
<dbReference type="GO" id="GO:0016491">
    <property type="term" value="F:oxidoreductase activity"/>
    <property type="evidence" value="ECO:0007669"/>
    <property type="project" value="TreeGrafter"/>
</dbReference>
<keyword evidence="5" id="KW-0479">Metal-binding</keyword>
<keyword evidence="3" id="KW-0813">Transport</keyword>
<comment type="caution">
    <text evidence="13">The sequence shown here is derived from an EMBL/GenBank/DDBJ whole genome shotgun (WGS) entry which is preliminary data.</text>
</comment>
<dbReference type="InterPro" id="IPR008984">
    <property type="entry name" value="SMAD_FHA_dom_sf"/>
</dbReference>
<dbReference type="InterPro" id="IPR012286">
    <property type="entry name" value="Tetrahaem_cytochrome"/>
</dbReference>
<evidence type="ECO:0000313" key="13">
    <source>
        <dbReference type="EMBL" id="MDC8012359.1"/>
    </source>
</evidence>
<gene>
    <name evidence="13" type="ORF">OD750_007345</name>
</gene>
<organism evidence="13 14">
    <name type="scientific">Tahibacter soli</name>
    <dbReference type="NCBI Taxonomy" id="2983605"/>
    <lineage>
        <taxon>Bacteria</taxon>
        <taxon>Pseudomonadati</taxon>
        <taxon>Pseudomonadota</taxon>
        <taxon>Gammaproteobacteria</taxon>
        <taxon>Lysobacterales</taxon>
        <taxon>Rhodanobacteraceae</taxon>
        <taxon>Tahibacter</taxon>
    </lineage>
</organism>
<evidence type="ECO:0000256" key="9">
    <source>
        <dbReference type="SAM" id="MobiDB-lite"/>
    </source>
</evidence>
<accession>A0A9X4BJP3</accession>
<dbReference type="PANTHER" id="PTHR35038:SF6">
    <property type="entry name" value="SURFACE LOCALIZED DECAHEME CYTOCHROME C LIPOPROTEIN"/>
    <property type="match status" value="1"/>
</dbReference>
<protein>
    <submittedName>
        <fullName evidence="13">Cytochrome c3 family protein</fullName>
    </submittedName>
</protein>
<name>A0A9X4BJP3_9GAMM</name>
<evidence type="ECO:0000256" key="3">
    <source>
        <dbReference type="ARBA" id="ARBA00022448"/>
    </source>
</evidence>
<evidence type="ECO:0000256" key="5">
    <source>
        <dbReference type="ARBA" id="ARBA00022723"/>
    </source>
</evidence>
<feature type="domain" description="Tetrahaem cytochrome" evidence="12">
    <location>
        <begin position="190"/>
        <end position="265"/>
    </location>
</feature>
<evidence type="ECO:0000313" key="14">
    <source>
        <dbReference type="Proteomes" id="UP001139971"/>
    </source>
</evidence>
<reference evidence="13" key="1">
    <citation type="submission" date="2023-02" db="EMBL/GenBank/DDBJ databases">
        <title>Tahibacter soli sp. nov. isolated from soil.</title>
        <authorList>
            <person name="Baek J.H."/>
            <person name="Lee J.K."/>
            <person name="Choi D.G."/>
            <person name="Jeon C.O."/>
        </authorList>
    </citation>
    <scope>NUCLEOTIDE SEQUENCE</scope>
    <source>
        <strain evidence="13">BL</strain>
    </source>
</reference>
<evidence type="ECO:0000256" key="8">
    <source>
        <dbReference type="ARBA" id="ARBA00023004"/>
    </source>
</evidence>
<keyword evidence="4" id="KW-0349">Heme</keyword>
<feature type="transmembrane region" description="Helical" evidence="10">
    <location>
        <begin position="143"/>
        <end position="164"/>
    </location>
</feature>
<keyword evidence="10" id="KW-0812">Transmembrane</keyword>
<keyword evidence="6" id="KW-0732">Signal</keyword>
<dbReference type="InterPro" id="IPR036280">
    <property type="entry name" value="Multihaem_cyt_sf"/>
</dbReference>
<feature type="region of interest" description="Disordered" evidence="9">
    <location>
        <begin position="409"/>
        <end position="431"/>
    </location>
</feature>
<evidence type="ECO:0000256" key="1">
    <source>
        <dbReference type="ARBA" id="ARBA00001926"/>
    </source>
</evidence>
<evidence type="ECO:0000256" key="2">
    <source>
        <dbReference type="ARBA" id="ARBA00004196"/>
    </source>
</evidence>
<dbReference type="SUPFAM" id="SSF49879">
    <property type="entry name" value="SMAD/FHA domain"/>
    <property type="match status" value="1"/>
</dbReference>
<keyword evidence="8" id="KW-0408">Iron</keyword>
<keyword evidence="10" id="KW-1133">Transmembrane helix</keyword>
<dbReference type="RefSeq" id="WP_263543851.1">
    <property type="nucleotide sequence ID" value="NZ_JAOVZO020000008.1"/>
</dbReference>
<dbReference type="EMBL" id="JAOVZO020000008">
    <property type="protein sequence ID" value="MDC8012359.1"/>
    <property type="molecule type" value="Genomic_DNA"/>
</dbReference>
<keyword evidence="10" id="KW-0472">Membrane</keyword>
<dbReference type="GO" id="GO:0046872">
    <property type="term" value="F:metal ion binding"/>
    <property type="evidence" value="ECO:0007669"/>
    <property type="project" value="UniProtKB-KW"/>
</dbReference>
<sequence>MRWLIRRVLKQGKGAVSYEEDVHFGDTLTIGRAADQAIFLSDLRAALNHARVSAESGGRYKVESLILAGIRVNGQLTYGIDVGPGATIEIAGTRLVLLDPPRDFDAAVEISTLDKTEQAAEKAKRSKPTTLSQTWIGKRVPSWLLFATILALGLVLPALSHFSAPLAKLLAHSPLPTTRSWNPGPLDAAHRFFGDDCKQCHPRAFLTVRDESCLACHSTIAAHADPGAFNLPALGEARCASCHQDHLGPAGMVRTDQRLCGDCHTNLPARTQNASRLGDATDFGTNHPPFRVRLPAWDANGAFAPQVAVPAAGTRENSGLKFNHEKHLKPDLNTPKGKQTLVCASCHKPDAGGLAMKPIAFETMCHDCHTLGFDTFAPDREVPHAKVAEVSFMLDEFYARRALEGGVEDREAPGFVQTRRRPGDPPLSRQEQTEALAWARDKARKVADSVFTGRACVTCHTVTPPAADRGYRIAPVRVAGVWYDTARFSHNKHETMSCKDCHAAATSPVASDLLIPDIANCRQCHAGARGGGKVASTCIDCHAYHQSTTLKLKTL</sequence>
<dbReference type="SUPFAM" id="SSF48695">
    <property type="entry name" value="Multiheme cytochromes"/>
    <property type="match status" value="1"/>
</dbReference>
<comment type="subcellular location">
    <subcellularLocation>
        <location evidence="2">Cell envelope</location>
    </subcellularLocation>
</comment>
<dbReference type="CDD" id="cd00060">
    <property type="entry name" value="FHA"/>
    <property type="match status" value="1"/>
</dbReference>
<keyword evidence="14" id="KW-1185">Reference proteome</keyword>
<dbReference type="InterPro" id="IPR051829">
    <property type="entry name" value="Multiheme_Cytochr_ET"/>
</dbReference>
<dbReference type="Gene3D" id="2.60.200.20">
    <property type="match status" value="1"/>
</dbReference>
<evidence type="ECO:0000256" key="4">
    <source>
        <dbReference type="ARBA" id="ARBA00022617"/>
    </source>
</evidence>
<comment type="cofactor">
    <cofactor evidence="1">
        <name>heme c</name>
        <dbReference type="ChEBI" id="CHEBI:61717"/>
    </cofactor>
</comment>